<accession>A0ABW9YUL9</accession>
<protein>
    <submittedName>
        <fullName evidence="1">Uncharacterized protein</fullName>
    </submittedName>
</protein>
<evidence type="ECO:0000313" key="2">
    <source>
        <dbReference type="Proteomes" id="UP000818323"/>
    </source>
</evidence>
<evidence type="ECO:0000313" key="1">
    <source>
        <dbReference type="EMBL" id="NBJ23825.1"/>
    </source>
</evidence>
<dbReference type="RefSeq" id="WP_161721002.1">
    <property type="nucleotide sequence ID" value="NZ_JAAAXI010000001.1"/>
</dbReference>
<gene>
    <name evidence="1" type="ORF">GR303_05580</name>
</gene>
<proteinExistence type="predicted"/>
<organism evidence="1 2">
    <name type="scientific">Microvirga arsenatis</name>
    <dbReference type="NCBI Taxonomy" id="2692265"/>
    <lineage>
        <taxon>Bacteria</taxon>
        <taxon>Pseudomonadati</taxon>
        <taxon>Pseudomonadota</taxon>
        <taxon>Alphaproteobacteria</taxon>
        <taxon>Hyphomicrobiales</taxon>
        <taxon>Methylobacteriaceae</taxon>
        <taxon>Microvirga</taxon>
    </lineage>
</organism>
<reference evidence="1 2" key="1">
    <citation type="submission" date="2020-01" db="EMBL/GenBank/DDBJ databases">
        <title>Microvirga sp. nov., an arsenate reduction bacterium isolated from Tibet hotspring sediments.</title>
        <authorList>
            <person name="Yuan C.-G."/>
        </authorList>
    </citation>
    <scope>NUCLEOTIDE SEQUENCE [LARGE SCALE GENOMIC DNA]</scope>
    <source>
        <strain evidence="1 2">SYSU G3D203</strain>
    </source>
</reference>
<dbReference type="EMBL" id="JAAAXJ010000002">
    <property type="protein sequence ID" value="NBJ23825.1"/>
    <property type="molecule type" value="Genomic_DNA"/>
</dbReference>
<keyword evidence="2" id="KW-1185">Reference proteome</keyword>
<name>A0ABW9YUL9_9HYPH</name>
<sequence length="118" mass="13328">MNATALQMRGQHTSNSFWSTASRGEIGQQIVRAYVQLALVPRQHDSCRTITLARFGDIEVRMTEVRPASSIPPFWLEVYSTATRSTIDGCGCFEFDERELAMAVDLVLAARRTRHRPN</sequence>
<comment type="caution">
    <text evidence="1">The sequence shown here is derived from an EMBL/GenBank/DDBJ whole genome shotgun (WGS) entry which is preliminary data.</text>
</comment>
<dbReference type="Proteomes" id="UP000818323">
    <property type="component" value="Unassembled WGS sequence"/>
</dbReference>